<reference evidence="9" key="1">
    <citation type="submission" date="2013-04" db="EMBL/GenBank/DDBJ databases">
        <title>The genome sequencing project of 58 acetic acid bacteria.</title>
        <authorList>
            <person name="Okamoto-Kainuma A."/>
            <person name="Ishikawa M."/>
            <person name="Umino S."/>
            <person name="Koizumi Y."/>
            <person name="Shiwa Y."/>
            <person name="Yoshikawa H."/>
            <person name="Matsutani M."/>
            <person name="Matsushita K."/>
        </authorList>
    </citation>
    <scope>NUCLEOTIDE SEQUENCE</scope>
    <source>
        <strain evidence="9">DSM 15669</strain>
    </source>
</reference>
<comment type="caution">
    <text evidence="9">The sequence shown here is derived from an EMBL/GenBank/DDBJ whole genome shotgun (WGS) entry which is preliminary data.</text>
</comment>
<keyword evidence="4 5" id="KW-0687">Ribonucleoprotein</keyword>
<evidence type="ECO:0000259" key="7">
    <source>
        <dbReference type="Pfam" id="PF01386"/>
    </source>
</evidence>
<dbReference type="RefSeq" id="WP_018979948.1">
    <property type="nucleotide sequence ID" value="NZ_BAQD01000003.1"/>
</dbReference>
<dbReference type="Pfam" id="PF14693">
    <property type="entry name" value="Ribosomal_TL5_C"/>
    <property type="match status" value="1"/>
</dbReference>
<dbReference type="NCBIfam" id="NF004128">
    <property type="entry name" value="PRK05618.1-2"/>
    <property type="match status" value="1"/>
</dbReference>
<feature type="domain" description="Large ribosomal subunit protein bL25 beta" evidence="8">
    <location>
        <begin position="102"/>
        <end position="187"/>
    </location>
</feature>
<evidence type="ECO:0000256" key="5">
    <source>
        <dbReference type="HAMAP-Rule" id="MF_01334"/>
    </source>
</evidence>
<evidence type="ECO:0000256" key="3">
    <source>
        <dbReference type="ARBA" id="ARBA00022980"/>
    </source>
</evidence>
<dbReference type="Gene3D" id="2.40.240.10">
    <property type="entry name" value="Ribosomal Protein L25, Chain P"/>
    <property type="match status" value="1"/>
</dbReference>
<keyword evidence="10" id="KW-1185">Reference proteome</keyword>
<dbReference type="InterPro" id="IPR001021">
    <property type="entry name" value="Ribosomal_bL25_long"/>
</dbReference>
<dbReference type="InterPro" id="IPR029751">
    <property type="entry name" value="Ribosomal_L25_dom"/>
</dbReference>
<dbReference type="PANTHER" id="PTHR33284:SF1">
    <property type="entry name" value="RIBOSOMAL PROTEIN L25_GLN-TRNA SYNTHETASE, ANTI-CODON-BINDING DOMAIN-CONTAINING PROTEIN"/>
    <property type="match status" value="1"/>
</dbReference>
<protein>
    <recommendedName>
        <fullName evidence="5">Large ribosomal subunit protein bL25</fullName>
    </recommendedName>
    <alternativeName>
        <fullName evidence="5">General stress protein CTC</fullName>
    </alternativeName>
</protein>
<feature type="region of interest" description="Disordered" evidence="6">
    <location>
        <begin position="190"/>
        <end position="213"/>
    </location>
</feature>
<evidence type="ECO:0000256" key="6">
    <source>
        <dbReference type="SAM" id="MobiDB-lite"/>
    </source>
</evidence>
<dbReference type="SUPFAM" id="SSF50715">
    <property type="entry name" value="Ribosomal protein L25-like"/>
    <property type="match status" value="1"/>
</dbReference>
<dbReference type="GO" id="GO:0005840">
    <property type="term" value="C:ribosome"/>
    <property type="evidence" value="ECO:0007669"/>
    <property type="project" value="UniProtKB-KW"/>
</dbReference>
<keyword evidence="1 5" id="KW-0699">rRNA-binding</keyword>
<comment type="subunit">
    <text evidence="5">Part of the 50S ribosomal subunit; part of the 5S rRNA/L5/L18/L25 subcomplex. Contacts the 5S rRNA. Binds to the 5S rRNA independently of L5 and L18.</text>
</comment>
<evidence type="ECO:0000313" key="10">
    <source>
        <dbReference type="Proteomes" id="UP001062901"/>
    </source>
</evidence>
<sequence length="213" mass="23186">MVKLTNLNISERAKAGKGAARATRRDGMVPGVVYGGKKEPNLISIDPRIIMKELQRGGWQSRLYRFEIGGEEVRALIRDIQFHPVSDAALHIDFLRLVAGQKVHVQVGIVFEGEEESPGIKRGGALNIARHTVDVRVPVEDIPEHFVVDVSKLDIHDNVRWDDLKGTEKATPMLQIPNFVIASIAPPTVDEEADAAEAAGAEAASAESAEGDK</sequence>
<dbReference type="HAMAP" id="MF_01334">
    <property type="entry name" value="Ribosomal_bL25_CTC"/>
    <property type="match status" value="1"/>
</dbReference>
<dbReference type="Pfam" id="PF01386">
    <property type="entry name" value="Ribosomal_L25p"/>
    <property type="match status" value="1"/>
</dbReference>
<comment type="similarity">
    <text evidence="5">Belongs to the bacterial ribosomal protein bL25 family. CTC subfamily.</text>
</comment>
<keyword evidence="3 5" id="KW-0689">Ribosomal protein</keyword>
<evidence type="ECO:0000259" key="8">
    <source>
        <dbReference type="Pfam" id="PF14693"/>
    </source>
</evidence>
<dbReference type="InterPro" id="IPR020057">
    <property type="entry name" value="Ribosomal_bL25_b-dom"/>
</dbReference>
<dbReference type="InterPro" id="IPR020930">
    <property type="entry name" value="Ribosomal_uL5_bac-type"/>
</dbReference>
<feature type="compositionally biased region" description="Low complexity" evidence="6">
    <location>
        <begin position="196"/>
        <end position="213"/>
    </location>
</feature>
<organism evidence="9 10">
    <name type="scientific">Saccharibacter floricola DSM 15669</name>
    <dbReference type="NCBI Taxonomy" id="1123227"/>
    <lineage>
        <taxon>Bacteria</taxon>
        <taxon>Pseudomonadati</taxon>
        <taxon>Pseudomonadota</taxon>
        <taxon>Alphaproteobacteria</taxon>
        <taxon>Acetobacterales</taxon>
        <taxon>Acetobacteraceae</taxon>
        <taxon>Saccharibacter</taxon>
    </lineage>
</organism>
<evidence type="ECO:0000313" key="9">
    <source>
        <dbReference type="EMBL" id="GBQ05291.1"/>
    </source>
</evidence>
<feature type="domain" description="Large ribosomal subunit protein bL25 L25" evidence="7">
    <location>
        <begin position="7"/>
        <end position="94"/>
    </location>
</feature>
<dbReference type="InterPro" id="IPR037121">
    <property type="entry name" value="Ribosomal_bL25_C"/>
</dbReference>
<dbReference type="InterPro" id="IPR011035">
    <property type="entry name" value="Ribosomal_bL25/Gln-tRNA_synth"/>
</dbReference>
<evidence type="ECO:0000256" key="4">
    <source>
        <dbReference type="ARBA" id="ARBA00023274"/>
    </source>
</evidence>
<name>A0ABQ0NX17_9PROT</name>
<dbReference type="EMBL" id="BAQD01000003">
    <property type="protein sequence ID" value="GBQ05291.1"/>
    <property type="molecule type" value="Genomic_DNA"/>
</dbReference>
<proteinExistence type="inferred from homology"/>
<dbReference type="Proteomes" id="UP001062901">
    <property type="component" value="Unassembled WGS sequence"/>
</dbReference>
<evidence type="ECO:0000256" key="2">
    <source>
        <dbReference type="ARBA" id="ARBA00022884"/>
    </source>
</evidence>
<dbReference type="Gene3D" id="2.170.120.20">
    <property type="entry name" value="Ribosomal protein L25, beta domain"/>
    <property type="match status" value="1"/>
</dbReference>
<dbReference type="CDD" id="cd00495">
    <property type="entry name" value="Ribosomal_L25_TL5_CTC"/>
    <property type="match status" value="1"/>
</dbReference>
<dbReference type="NCBIfam" id="TIGR00731">
    <property type="entry name" value="bL25_bact_ctc"/>
    <property type="match status" value="1"/>
</dbReference>
<dbReference type="PANTHER" id="PTHR33284">
    <property type="entry name" value="RIBOSOMAL PROTEIN L25/GLN-TRNA SYNTHETASE, ANTI-CODON-BINDING DOMAIN-CONTAINING PROTEIN"/>
    <property type="match status" value="1"/>
</dbReference>
<gene>
    <name evidence="5" type="primary">rplY</name>
    <name evidence="5" type="synonym">ctc</name>
    <name evidence="9" type="ORF">AA15669_0397</name>
</gene>
<dbReference type="InterPro" id="IPR020056">
    <property type="entry name" value="Rbsml_bL25/Gln-tRNA_synth_N"/>
</dbReference>
<evidence type="ECO:0000256" key="1">
    <source>
        <dbReference type="ARBA" id="ARBA00022730"/>
    </source>
</evidence>
<comment type="function">
    <text evidence="5">This is one of the proteins that binds to the 5S RNA in the ribosome where it forms part of the central protuberance.</text>
</comment>
<accession>A0ABQ0NX17</accession>
<keyword evidence="2 5" id="KW-0694">RNA-binding</keyword>